<name>A0A381RUE1_9ZZZZ</name>
<feature type="compositionally biased region" description="Basic and acidic residues" evidence="1">
    <location>
        <begin position="198"/>
        <end position="216"/>
    </location>
</feature>
<accession>A0A381RUE1</accession>
<dbReference type="EMBL" id="UINC01002155">
    <property type="protein sequence ID" value="SUZ93547.1"/>
    <property type="molecule type" value="Genomic_DNA"/>
</dbReference>
<feature type="non-terminal residue" evidence="2">
    <location>
        <position position="1"/>
    </location>
</feature>
<organism evidence="2">
    <name type="scientific">marine metagenome</name>
    <dbReference type="NCBI Taxonomy" id="408172"/>
    <lineage>
        <taxon>unclassified sequences</taxon>
        <taxon>metagenomes</taxon>
        <taxon>ecological metagenomes</taxon>
    </lineage>
</organism>
<gene>
    <name evidence="2" type="ORF">METZ01_LOCUS46401</name>
</gene>
<reference evidence="2" key="1">
    <citation type="submission" date="2018-05" db="EMBL/GenBank/DDBJ databases">
        <authorList>
            <person name="Lanie J.A."/>
            <person name="Ng W.-L."/>
            <person name="Kazmierczak K.M."/>
            <person name="Andrzejewski T.M."/>
            <person name="Davidsen T.M."/>
            <person name="Wayne K.J."/>
            <person name="Tettelin H."/>
            <person name="Glass J.I."/>
            <person name="Rusch D."/>
            <person name="Podicherti R."/>
            <person name="Tsui H.-C.T."/>
            <person name="Winkler M.E."/>
        </authorList>
    </citation>
    <scope>NUCLEOTIDE SEQUENCE</scope>
</reference>
<feature type="region of interest" description="Disordered" evidence="1">
    <location>
        <begin position="1"/>
        <end position="37"/>
    </location>
</feature>
<sequence length="226" mass="23755">VNGATGERHDPRREQADPFELVRRHNHGPPGGDGVADELVDDVASSLVEAGVGLIEQPQLRATYDECRQRGSSPLAGRQPVDGQVEESVVEAEALEGANHPFNRRLGVEASSPGPEADILGDREVLVEAGRMAQQRHSSAHRPTLGAGCEVVAEHRHRAGLGGQEAGAEAQQGGLAGPVGALQQDGLARLDAQIHAGQRREASEQGDRSIEFDHGHPPTVPAPGVP</sequence>
<evidence type="ECO:0000313" key="2">
    <source>
        <dbReference type="EMBL" id="SUZ93547.1"/>
    </source>
</evidence>
<feature type="region of interest" description="Disordered" evidence="1">
    <location>
        <begin position="195"/>
        <end position="226"/>
    </location>
</feature>
<feature type="compositionally biased region" description="Acidic residues" evidence="1">
    <location>
        <begin position="84"/>
        <end position="94"/>
    </location>
</feature>
<feature type="region of interest" description="Disordered" evidence="1">
    <location>
        <begin position="65"/>
        <end position="119"/>
    </location>
</feature>
<dbReference type="AntiFam" id="ANF00095">
    <property type="entry name" value="Shadow ORF (opposite ABC transporters)"/>
</dbReference>
<proteinExistence type="predicted"/>
<protein>
    <submittedName>
        <fullName evidence="2">Uncharacterized protein</fullName>
    </submittedName>
</protein>
<feature type="compositionally biased region" description="Basic and acidic residues" evidence="1">
    <location>
        <begin position="1"/>
        <end position="23"/>
    </location>
</feature>
<dbReference type="AlphaFoldDB" id="A0A381RUE1"/>
<evidence type="ECO:0000256" key="1">
    <source>
        <dbReference type="SAM" id="MobiDB-lite"/>
    </source>
</evidence>